<evidence type="ECO:0000313" key="6">
    <source>
        <dbReference type="EMBL" id="CAF4283854.1"/>
    </source>
</evidence>
<evidence type="ECO:0000313" key="3">
    <source>
        <dbReference type="EMBL" id="CAF3435900.1"/>
    </source>
</evidence>
<gene>
    <name evidence="4" type="ORF">GRG538_LOCUS13839</name>
    <name evidence="6" type="ORF">HFQ381_LOCUS12460</name>
    <name evidence="3" type="ORF">LUA448_LOCUS20754</name>
    <name evidence="7" type="ORF">QYT958_LOCUS6685</name>
    <name evidence="2" type="ORF">TIS948_LOCUS3333</name>
    <name evidence="5" type="ORF">UJA718_LOCUS7247</name>
</gene>
<dbReference type="SMART" id="SM00213">
    <property type="entry name" value="UBQ"/>
    <property type="match status" value="1"/>
</dbReference>
<dbReference type="Proteomes" id="UP000663851">
    <property type="component" value="Unassembled WGS sequence"/>
</dbReference>
<evidence type="ECO:0000313" key="5">
    <source>
        <dbReference type="EMBL" id="CAF4212790.1"/>
    </source>
</evidence>
<dbReference type="OrthoDB" id="9994687at2759"/>
<dbReference type="InterPro" id="IPR000626">
    <property type="entry name" value="Ubiquitin-like_dom"/>
</dbReference>
<evidence type="ECO:0000313" key="2">
    <source>
        <dbReference type="EMBL" id="CAF3037489.1"/>
    </source>
</evidence>
<accession>A0A817LIL2</accession>
<evidence type="ECO:0000313" key="8">
    <source>
        <dbReference type="Proteomes" id="UP000663825"/>
    </source>
</evidence>
<proteinExistence type="predicted"/>
<dbReference type="Pfam" id="PF00240">
    <property type="entry name" value="ubiquitin"/>
    <property type="match status" value="1"/>
</dbReference>
<dbReference type="Gene3D" id="3.10.20.90">
    <property type="entry name" value="Phosphatidylinositol 3-kinase Catalytic Subunit, Chain A, domain 1"/>
    <property type="match status" value="1"/>
</dbReference>
<protein>
    <recommendedName>
        <fullName evidence="1">Ubiquitin-like domain-containing protein</fullName>
    </recommendedName>
</protein>
<dbReference type="CDD" id="cd17039">
    <property type="entry name" value="Ubl_ubiquitin_like"/>
    <property type="match status" value="1"/>
</dbReference>
<dbReference type="Proteomes" id="UP000663833">
    <property type="component" value="Unassembled WGS sequence"/>
</dbReference>
<evidence type="ECO:0000313" key="4">
    <source>
        <dbReference type="EMBL" id="CAF3445719.1"/>
    </source>
</evidence>
<dbReference type="EMBL" id="CAJNYD010002630">
    <property type="protein sequence ID" value="CAF3435900.1"/>
    <property type="molecule type" value="Genomic_DNA"/>
</dbReference>
<dbReference type="EMBL" id="CAJOBR010000606">
    <property type="protein sequence ID" value="CAF4528148.1"/>
    <property type="molecule type" value="Genomic_DNA"/>
</dbReference>
<reference evidence="2" key="1">
    <citation type="submission" date="2021-02" db="EMBL/GenBank/DDBJ databases">
        <authorList>
            <person name="Nowell W R."/>
        </authorList>
    </citation>
    <scope>NUCLEOTIDE SEQUENCE</scope>
</reference>
<keyword evidence="9" id="KW-1185">Reference proteome</keyword>
<evidence type="ECO:0000313" key="7">
    <source>
        <dbReference type="EMBL" id="CAF4528148.1"/>
    </source>
</evidence>
<dbReference type="EMBL" id="CAJOBP010000717">
    <property type="protein sequence ID" value="CAF4212790.1"/>
    <property type="molecule type" value="Genomic_DNA"/>
</dbReference>
<organism evidence="2 8">
    <name type="scientific">Rotaria socialis</name>
    <dbReference type="NCBI Taxonomy" id="392032"/>
    <lineage>
        <taxon>Eukaryota</taxon>
        <taxon>Metazoa</taxon>
        <taxon>Spiralia</taxon>
        <taxon>Gnathifera</taxon>
        <taxon>Rotifera</taxon>
        <taxon>Eurotatoria</taxon>
        <taxon>Bdelloidea</taxon>
        <taxon>Philodinida</taxon>
        <taxon>Philodinidae</taxon>
        <taxon>Rotaria</taxon>
    </lineage>
</organism>
<dbReference type="EMBL" id="CAJNXB010000225">
    <property type="protein sequence ID" value="CAF3037489.1"/>
    <property type="molecule type" value="Genomic_DNA"/>
</dbReference>
<dbReference type="PROSITE" id="PS50053">
    <property type="entry name" value="UBIQUITIN_2"/>
    <property type="match status" value="1"/>
</dbReference>
<evidence type="ECO:0000259" key="1">
    <source>
        <dbReference type="PROSITE" id="PS50053"/>
    </source>
</evidence>
<dbReference type="Proteomes" id="UP000663848">
    <property type="component" value="Unassembled WGS sequence"/>
</dbReference>
<sequence length="189" mass="21609">MLGSYMHSNVANIVYLKYMSGMERTYTLDVEPSMIVQQLKRYIREKTGDDNDSFQKMSLLFNGNVIDDDNKTLQYYDIKEKTLLELHDSSGNLGDIGCLGMKFADVSTSDALKRCIWSKKESHWRKAARGLCLEGMCNNSECNAFKQQLIISIGYKKFDVVNDADETTVICPECEQYVEPNICGFNNCW</sequence>
<dbReference type="Proteomes" id="UP000663872">
    <property type="component" value="Unassembled WGS sequence"/>
</dbReference>
<dbReference type="Proteomes" id="UP000663825">
    <property type="component" value="Unassembled WGS sequence"/>
</dbReference>
<feature type="domain" description="Ubiquitin-like" evidence="1">
    <location>
        <begin position="14"/>
        <end position="86"/>
    </location>
</feature>
<dbReference type="AlphaFoldDB" id="A0A817LIL2"/>
<dbReference type="InterPro" id="IPR029071">
    <property type="entry name" value="Ubiquitin-like_domsf"/>
</dbReference>
<dbReference type="EMBL" id="CAJNYT010002073">
    <property type="protein sequence ID" value="CAF3445719.1"/>
    <property type="molecule type" value="Genomic_DNA"/>
</dbReference>
<dbReference type="EMBL" id="CAJOBO010000752">
    <property type="protein sequence ID" value="CAF4283854.1"/>
    <property type="molecule type" value="Genomic_DNA"/>
</dbReference>
<dbReference type="Proteomes" id="UP000663873">
    <property type="component" value="Unassembled WGS sequence"/>
</dbReference>
<dbReference type="SUPFAM" id="SSF54236">
    <property type="entry name" value="Ubiquitin-like"/>
    <property type="match status" value="1"/>
</dbReference>
<evidence type="ECO:0000313" key="9">
    <source>
        <dbReference type="Proteomes" id="UP000663873"/>
    </source>
</evidence>
<name>A0A817LIL2_9BILA</name>
<comment type="caution">
    <text evidence="2">The sequence shown here is derived from an EMBL/GenBank/DDBJ whole genome shotgun (WGS) entry which is preliminary data.</text>
</comment>